<comment type="caution">
    <text evidence="1">The sequence shown here is derived from an EMBL/GenBank/DDBJ whole genome shotgun (WGS) entry which is preliminary data.</text>
</comment>
<dbReference type="AlphaFoldDB" id="A0A9Q0JKF9"/>
<evidence type="ECO:0000313" key="2">
    <source>
        <dbReference type="Proteomes" id="UP001141552"/>
    </source>
</evidence>
<gene>
    <name evidence="1" type="ORF">Tsubulata_022345</name>
</gene>
<reference evidence="1" key="2">
    <citation type="journal article" date="2023" name="Plants (Basel)">
        <title>Annotation of the Turnera subulata (Passifloraceae) Draft Genome Reveals the S-Locus Evolved after the Divergence of Turneroideae from Passifloroideae in a Stepwise Manner.</title>
        <authorList>
            <person name="Henning P.M."/>
            <person name="Roalson E.H."/>
            <person name="Mir W."/>
            <person name="McCubbin A.G."/>
            <person name="Shore J.S."/>
        </authorList>
    </citation>
    <scope>NUCLEOTIDE SEQUENCE</scope>
    <source>
        <strain evidence="1">F60SS</strain>
    </source>
</reference>
<proteinExistence type="predicted"/>
<name>A0A9Q0JKF9_9ROSI</name>
<protein>
    <submittedName>
        <fullName evidence="1">Uncharacterized protein</fullName>
    </submittedName>
</protein>
<sequence length="72" mass="7608">VGLKGGEPEASFASFGAWELVVAVVSGAPPPPFSSSIHLFFRVEFQLKFSGKFVSGSGMDVSWSLVCVLCII</sequence>
<keyword evidence="2" id="KW-1185">Reference proteome</keyword>
<accession>A0A9Q0JKF9</accession>
<evidence type="ECO:0000313" key="1">
    <source>
        <dbReference type="EMBL" id="KAJ4844292.1"/>
    </source>
</evidence>
<feature type="non-terminal residue" evidence="1">
    <location>
        <position position="72"/>
    </location>
</feature>
<organism evidence="1 2">
    <name type="scientific">Turnera subulata</name>
    <dbReference type="NCBI Taxonomy" id="218843"/>
    <lineage>
        <taxon>Eukaryota</taxon>
        <taxon>Viridiplantae</taxon>
        <taxon>Streptophyta</taxon>
        <taxon>Embryophyta</taxon>
        <taxon>Tracheophyta</taxon>
        <taxon>Spermatophyta</taxon>
        <taxon>Magnoliopsida</taxon>
        <taxon>eudicotyledons</taxon>
        <taxon>Gunneridae</taxon>
        <taxon>Pentapetalae</taxon>
        <taxon>rosids</taxon>
        <taxon>fabids</taxon>
        <taxon>Malpighiales</taxon>
        <taxon>Passifloraceae</taxon>
        <taxon>Turnera</taxon>
    </lineage>
</organism>
<dbReference type="Proteomes" id="UP001141552">
    <property type="component" value="Unassembled WGS sequence"/>
</dbReference>
<dbReference type="EMBL" id="JAKUCV010002001">
    <property type="protein sequence ID" value="KAJ4844292.1"/>
    <property type="molecule type" value="Genomic_DNA"/>
</dbReference>
<reference evidence="1" key="1">
    <citation type="submission" date="2022-02" db="EMBL/GenBank/DDBJ databases">
        <authorList>
            <person name="Henning P.M."/>
            <person name="McCubbin A.G."/>
            <person name="Shore J.S."/>
        </authorList>
    </citation>
    <scope>NUCLEOTIDE SEQUENCE</scope>
    <source>
        <strain evidence="1">F60SS</strain>
        <tissue evidence="1">Leaves</tissue>
    </source>
</reference>